<sequence length="146" mass="16521">MCDCLRQLWLLTRKNLILIRRNKVWTLFEVILPTLFLLPVILLVVRSGNVQLSPGRSFGAVTLEGGAGDIARTVGFVASIRTRWCNRQQVSIAYSFAGGVIFNQFDTKAGKLDYKILIPSGSESDDLWNLDKEWDEPFGPNNDYNR</sequence>
<keyword evidence="1" id="KW-0472">Membrane</keyword>
<comment type="caution">
    <text evidence="2">The sequence shown here is derived from an EMBL/GenBank/DDBJ whole genome shotgun (WGS) entry which is preliminary data.</text>
</comment>
<keyword evidence="1" id="KW-1133">Transmembrane helix</keyword>
<dbReference type="AlphaFoldDB" id="W6NHJ2"/>
<gene>
    <name evidence="2" type="ORF">HCOI_00722700</name>
</gene>
<dbReference type="EMBL" id="CAVP010058987">
    <property type="protein sequence ID" value="CDL95409.1"/>
    <property type="molecule type" value="Genomic_DNA"/>
</dbReference>
<keyword evidence="1" id="KW-0812">Transmembrane</keyword>
<evidence type="ECO:0000256" key="1">
    <source>
        <dbReference type="SAM" id="Phobius"/>
    </source>
</evidence>
<feature type="transmembrane region" description="Helical" evidence="1">
    <location>
        <begin position="24"/>
        <end position="45"/>
    </location>
</feature>
<reference evidence="2" key="2">
    <citation type="submission" date="2013-05" db="EMBL/GenBank/DDBJ databases">
        <title>The genome and transcriptome of Haemonchus contortus: a key model parasite for drug and vaccine discovery.</title>
        <authorList>
            <person name="Laing R."/>
            <person name="Kikuchi T."/>
            <person name="Martinelli A."/>
            <person name="Tsai I.J."/>
            <person name="Beech R.N."/>
            <person name="Redman E."/>
            <person name="Holroyd N."/>
            <person name="Bartley D.J."/>
            <person name="Beasley H."/>
            <person name="Britton C."/>
            <person name="Curran D."/>
            <person name="Devaney E."/>
            <person name="Gilabert A."/>
            <person name="Jackson F."/>
            <person name="Hunt M."/>
            <person name="Johnston S."/>
            <person name="Kryukov I."/>
            <person name="Li K."/>
            <person name="Morrison A.A."/>
            <person name="Reid A.J."/>
            <person name="Sargison N."/>
            <person name="Saunders G."/>
            <person name="Wasmuth J.D."/>
            <person name="Wolstenholme A."/>
            <person name="Berriman M."/>
            <person name="Gilleard J.S."/>
            <person name="Cotton J.A."/>
        </authorList>
    </citation>
    <scope>NUCLEOTIDE SEQUENCE [LARGE SCALE GENOMIC DNA]</scope>
    <source>
        <strain evidence="2">ISE/inbred ISE</strain>
    </source>
</reference>
<accession>W6NHJ2</accession>
<protein>
    <submittedName>
        <fullName evidence="2">CRE-CED-7 protein</fullName>
    </submittedName>
</protein>
<reference evidence="2" key="1">
    <citation type="submission" date="2013-03" db="EMBL/GenBank/DDBJ databases">
        <authorList>
            <person name="Aslett M."/>
        </authorList>
    </citation>
    <scope>NUCLEOTIDE SEQUENCE [LARGE SCALE GENOMIC DNA]</scope>
    <source>
        <strain evidence="2">ISE/inbred ISE</strain>
    </source>
</reference>
<organism evidence="2">
    <name type="scientific">Haemonchus contortus</name>
    <name type="common">Barber pole worm</name>
    <dbReference type="NCBI Taxonomy" id="6289"/>
    <lineage>
        <taxon>Eukaryota</taxon>
        <taxon>Metazoa</taxon>
        <taxon>Ecdysozoa</taxon>
        <taxon>Nematoda</taxon>
        <taxon>Chromadorea</taxon>
        <taxon>Rhabditida</taxon>
        <taxon>Rhabditina</taxon>
        <taxon>Rhabditomorpha</taxon>
        <taxon>Strongyloidea</taxon>
        <taxon>Trichostrongylidae</taxon>
        <taxon>Haemonchus</taxon>
    </lineage>
</organism>
<proteinExistence type="predicted"/>
<name>W6NHJ2_HAECO</name>
<evidence type="ECO:0000313" key="2">
    <source>
        <dbReference type="EMBL" id="CDL95409.1"/>
    </source>
</evidence>